<evidence type="ECO:0000256" key="6">
    <source>
        <dbReference type="ARBA" id="ARBA00023163"/>
    </source>
</evidence>
<dbReference type="AlphaFoldDB" id="A0A8J8SB09"/>
<dbReference type="InterPro" id="IPR001789">
    <property type="entry name" value="Sig_transdc_resp-reg_receiver"/>
</dbReference>
<feature type="domain" description="Response regulatory" evidence="10">
    <location>
        <begin position="5"/>
        <end position="118"/>
    </location>
</feature>
<feature type="domain" description="OmpR/PhoB-type" evidence="11">
    <location>
        <begin position="134"/>
        <end position="232"/>
    </location>
</feature>
<dbReference type="GO" id="GO:0006355">
    <property type="term" value="P:regulation of DNA-templated transcription"/>
    <property type="evidence" value="ECO:0007669"/>
    <property type="project" value="InterPro"/>
</dbReference>
<evidence type="ECO:0000256" key="2">
    <source>
        <dbReference type="ARBA" id="ARBA00022553"/>
    </source>
</evidence>
<evidence type="ECO:0000259" key="10">
    <source>
        <dbReference type="PROSITE" id="PS50110"/>
    </source>
</evidence>
<keyword evidence="4" id="KW-0805">Transcription regulation</keyword>
<dbReference type="SMART" id="SM00862">
    <property type="entry name" value="Trans_reg_C"/>
    <property type="match status" value="1"/>
</dbReference>
<dbReference type="Pfam" id="PF00072">
    <property type="entry name" value="Response_reg"/>
    <property type="match status" value="1"/>
</dbReference>
<dbReference type="InterPro" id="IPR011006">
    <property type="entry name" value="CheY-like_superfamily"/>
</dbReference>
<dbReference type="CDD" id="cd00383">
    <property type="entry name" value="trans_reg_C"/>
    <property type="match status" value="1"/>
</dbReference>
<evidence type="ECO:0000256" key="8">
    <source>
        <dbReference type="PROSITE-ProRule" id="PRU00169"/>
    </source>
</evidence>
<dbReference type="RefSeq" id="WP_212692152.1">
    <property type="nucleotide sequence ID" value="NZ_CP058561.1"/>
</dbReference>
<gene>
    <name evidence="12" type="ORF">HYG85_02535</name>
</gene>
<dbReference type="GO" id="GO:0032993">
    <property type="term" value="C:protein-DNA complex"/>
    <property type="evidence" value="ECO:0007669"/>
    <property type="project" value="TreeGrafter"/>
</dbReference>
<dbReference type="Gene3D" id="3.40.50.2300">
    <property type="match status" value="1"/>
</dbReference>
<dbReference type="PROSITE" id="PS00018">
    <property type="entry name" value="EF_HAND_1"/>
    <property type="match status" value="1"/>
</dbReference>
<reference evidence="12 13" key="1">
    <citation type="submission" date="2020-07" db="EMBL/GenBank/DDBJ databases">
        <title>Vallitalea guaymasensis genome.</title>
        <authorList>
            <person name="Postec A."/>
        </authorList>
    </citation>
    <scope>NUCLEOTIDE SEQUENCE [LARGE SCALE GENOMIC DNA]</scope>
    <source>
        <strain evidence="12 13">Ra1766G1</strain>
    </source>
</reference>
<dbReference type="InterPro" id="IPR018247">
    <property type="entry name" value="EF_Hand_1_Ca_BS"/>
</dbReference>
<dbReference type="PROSITE" id="PS50110">
    <property type="entry name" value="RESPONSE_REGULATORY"/>
    <property type="match status" value="1"/>
</dbReference>
<comment type="function">
    <text evidence="7">May play the central regulatory role in sporulation. It may be an element of the effector pathway responsible for the activation of sporulation genes in response to nutritional stress. Spo0A may act in concert with spo0H (a sigma factor) to control the expression of some genes that are critical to the sporulation process.</text>
</comment>
<evidence type="ECO:0000256" key="3">
    <source>
        <dbReference type="ARBA" id="ARBA00023012"/>
    </source>
</evidence>
<evidence type="ECO:0000313" key="13">
    <source>
        <dbReference type="Proteomes" id="UP000677305"/>
    </source>
</evidence>
<dbReference type="PROSITE" id="PS51755">
    <property type="entry name" value="OMPR_PHOB"/>
    <property type="match status" value="1"/>
</dbReference>
<organism evidence="12 13">
    <name type="scientific">Vallitalea guaymasensis</name>
    <dbReference type="NCBI Taxonomy" id="1185412"/>
    <lineage>
        <taxon>Bacteria</taxon>
        <taxon>Bacillati</taxon>
        <taxon>Bacillota</taxon>
        <taxon>Clostridia</taxon>
        <taxon>Lachnospirales</taxon>
        <taxon>Vallitaleaceae</taxon>
        <taxon>Vallitalea</taxon>
    </lineage>
</organism>
<evidence type="ECO:0000256" key="4">
    <source>
        <dbReference type="ARBA" id="ARBA00023015"/>
    </source>
</evidence>
<sequence length="236" mass="27400">MTDKLIYVVDDEKSIRDLIKAYLVKEGYTVKTFQSGESALAAFNNTKCHLMVIDIMMTGMDGYELCREIRKSSDIPIIMVSAKDDEIDRILGLELGSDDYLSKPFSPRELVVRIKNIFRRIDKSNGNNMDEKEINKLLINDLIILEDERKAVANGNELKLTNKEFEFLLFMVKNKNRAFSREQILDNIWGYDYYGEERAVDDLVKRIRKKLRENSSKVEILTVWGYGYKIVDQGES</sequence>
<dbReference type="EMBL" id="CP058561">
    <property type="protein sequence ID" value="QUH27851.1"/>
    <property type="molecule type" value="Genomic_DNA"/>
</dbReference>
<dbReference type="Proteomes" id="UP000677305">
    <property type="component" value="Chromosome"/>
</dbReference>
<dbReference type="Gene3D" id="6.10.250.690">
    <property type="match status" value="1"/>
</dbReference>
<evidence type="ECO:0000259" key="11">
    <source>
        <dbReference type="PROSITE" id="PS51755"/>
    </source>
</evidence>
<keyword evidence="13" id="KW-1185">Reference proteome</keyword>
<dbReference type="FunFam" id="3.40.50.2300:FF:000001">
    <property type="entry name" value="DNA-binding response regulator PhoB"/>
    <property type="match status" value="1"/>
</dbReference>
<evidence type="ECO:0000256" key="9">
    <source>
        <dbReference type="PROSITE-ProRule" id="PRU01091"/>
    </source>
</evidence>
<dbReference type="PANTHER" id="PTHR48111">
    <property type="entry name" value="REGULATOR OF RPOS"/>
    <property type="match status" value="1"/>
</dbReference>
<evidence type="ECO:0000256" key="7">
    <source>
        <dbReference type="ARBA" id="ARBA00024867"/>
    </source>
</evidence>
<dbReference type="InterPro" id="IPR016032">
    <property type="entry name" value="Sig_transdc_resp-reg_C-effctor"/>
</dbReference>
<dbReference type="SMART" id="SM00448">
    <property type="entry name" value="REC"/>
    <property type="match status" value="1"/>
</dbReference>
<dbReference type="GO" id="GO:0000156">
    <property type="term" value="F:phosphorelay response regulator activity"/>
    <property type="evidence" value="ECO:0007669"/>
    <property type="project" value="TreeGrafter"/>
</dbReference>
<dbReference type="InterPro" id="IPR001867">
    <property type="entry name" value="OmpR/PhoB-type_DNA-bd"/>
</dbReference>
<keyword evidence="6" id="KW-0804">Transcription</keyword>
<evidence type="ECO:0000256" key="1">
    <source>
        <dbReference type="ARBA" id="ARBA00018672"/>
    </source>
</evidence>
<dbReference type="InterPro" id="IPR039420">
    <property type="entry name" value="WalR-like"/>
</dbReference>
<dbReference type="GO" id="GO:0000976">
    <property type="term" value="F:transcription cis-regulatory region binding"/>
    <property type="evidence" value="ECO:0007669"/>
    <property type="project" value="TreeGrafter"/>
</dbReference>
<feature type="DNA-binding region" description="OmpR/PhoB-type" evidence="9">
    <location>
        <begin position="134"/>
        <end position="232"/>
    </location>
</feature>
<evidence type="ECO:0000256" key="5">
    <source>
        <dbReference type="ARBA" id="ARBA00023125"/>
    </source>
</evidence>
<dbReference type="InterPro" id="IPR036388">
    <property type="entry name" value="WH-like_DNA-bd_sf"/>
</dbReference>
<evidence type="ECO:0000313" key="12">
    <source>
        <dbReference type="EMBL" id="QUH27851.1"/>
    </source>
</evidence>
<proteinExistence type="predicted"/>
<accession>A0A8J8SB09</accession>
<dbReference type="SUPFAM" id="SSF52172">
    <property type="entry name" value="CheY-like"/>
    <property type="match status" value="1"/>
</dbReference>
<keyword evidence="5 9" id="KW-0238">DNA-binding</keyword>
<dbReference type="SUPFAM" id="SSF46894">
    <property type="entry name" value="C-terminal effector domain of the bipartite response regulators"/>
    <property type="match status" value="1"/>
</dbReference>
<dbReference type="Pfam" id="PF00486">
    <property type="entry name" value="Trans_reg_C"/>
    <property type="match status" value="1"/>
</dbReference>
<feature type="modified residue" description="4-aspartylphosphate" evidence="8">
    <location>
        <position position="54"/>
    </location>
</feature>
<dbReference type="FunFam" id="1.10.10.10:FF:000018">
    <property type="entry name" value="DNA-binding response regulator ResD"/>
    <property type="match status" value="1"/>
</dbReference>
<keyword evidence="2 8" id="KW-0597">Phosphoprotein</keyword>
<name>A0A8J8SB09_9FIRM</name>
<dbReference type="GO" id="GO:0005829">
    <property type="term" value="C:cytosol"/>
    <property type="evidence" value="ECO:0007669"/>
    <property type="project" value="TreeGrafter"/>
</dbReference>
<keyword evidence="3" id="KW-0902">Two-component regulatory system</keyword>
<dbReference type="Gene3D" id="1.10.10.10">
    <property type="entry name" value="Winged helix-like DNA-binding domain superfamily/Winged helix DNA-binding domain"/>
    <property type="match status" value="1"/>
</dbReference>
<dbReference type="PANTHER" id="PTHR48111:SF24">
    <property type="entry name" value="TRANSCRIPTIONAL REGULATORY PROTEIN CSSR"/>
    <property type="match status" value="1"/>
</dbReference>
<protein>
    <recommendedName>
        <fullName evidence="1">Stage 0 sporulation protein A homolog</fullName>
    </recommendedName>
</protein>
<dbReference type="KEGG" id="vgu:HYG85_02535"/>